<reference evidence="1 2" key="1">
    <citation type="submission" date="2018-09" db="EMBL/GenBank/DDBJ databases">
        <title>A high-quality reference genome of wild soybean provides a powerful tool to mine soybean genomes.</title>
        <authorList>
            <person name="Xie M."/>
            <person name="Chung C.Y.L."/>
            <person name="Li M.-W."/>
            <person name="Wong F.-L."/>
            <person name="Chan T.-F."/>
            <person name="Lam H.-M."/>
        </authorList>
    </citation>
    <scope>NUCLEOTIDE SEQUENCE [LARGE SCALE GENOMIC DNA]</scope>
    <source>
        <strain evidence="2">cv. W05</strain>
        <tissue evidence="1">Hypocotyl of etiolated seedlings</tissue>
    </source>
</reference>
<protein>
    <submittedName>
        <fullName evidence="1">Uncharacterized protein</fullName>
    </submittedName>
</protein>
<evidence type="ECO:0000313" key="1">
    <source>
        <dbReference type="EMBL" id="RZB85349.1"/>
    </source>
</evidence>
<accession>A0A445IHE7</accession>
<dbReference type="Proteomes" id="UP000289340">
    <property type="component" value="Chromosome 10"/>
</dbReference>
<feature type="non-terminal residue" evidence="1">
    <location>
        <position position="1"/>
    </location>
</feature>
<organism evidence="1 2">
    <name type="scientific">Glycine soja</name>
    <name type="common">Wild soybean</name>
    <dbReference type="NCBI Taxonomy" id="3848"/>
    <lineage>
        <taxon>Eukaryota</taxon>
        <taxon>Viridiplantae</taxon>
        <taxon>Streptophyta</taxon>
        <taxon>Embryophyta</taxon>
        <taxon>Tracheophyta</taxon>
        <taxon>Spermatophyta</taxon>
        <taxon>Magnoliopsida</taxon>
        <taxon>eudicotyledons</taxon>
        <taxon>Gunneridae</taxon>
        <taxon>Pentapetalae</taxon>
        <taxon>rosids</taxon>
        <taxon>fabids</taxon>
        <taxon>Fabales</taxon>
        <taxon>Fabaceae</taxon>
        <taxon>Papilionoideae</taxon>
        <taxon>50 kb inversion clade</taxon>
        <taxon>NPAAA clade</taxon>
        <taxon>indigoferoid/millettioid clade</taxon>
        <taxon>Phaseoleae</taxon>
        <taxon>Glycine</taxon>
        <taxon>Glycine subgen. Soja</taxon>
    </lineage>
</organism>
<gene>
    <name evidence="1" type="ORF">D0Y65_025802</name>
</gene>
<sequence length="75" mass="8915">QQMGYTITRLHHQYLILSICFTHPLKDMPRTRKPIQVSSLFPTRKIRKECCTWAGSRDRKLIARDTRVRHNPIAQ</sequence>
<comment type="caution">
    <text evidence="1">The sequence shown here is derived from an EMBL/GenBank/DDBJ whole genome shotgun (WGS) entry which is preliminary data.</text>
</comment>
<proteinExistence type="predicted"/>
<name>A0A445IHE7_GLYSO</name>
<evidence type="ECO:0000313" key="2">
    <source>
        <dbReference type="Proteomes" id="UP000289340"/>
    </source>
</evidence>
<keyword evidence="2" id="KW-1185">Reference proteome</keyword>
<dbReference type="EMBL" id="QZWG01000010">
    <property type="protein sequence ID" value="RZB85349.1"/>
    <property type="molecule type" value="Genomic_DNA"/>
</dbReference>
<dbReference type="AlphaFoldDB" id="A0A445IHE7"/>